<dbReference type="EMBL" id="BPLR01005937">
    <property type="protein sequence ID" value="GIY06220.1"/>
    <property type="molecule type" value="Genomic_DNA"/>
</dbReference>
<dbReference type="Proteomes" id="UP001054945">
    <property type="component" value="Unassembled WGS sequence"/>
</dbReference>
<evidence type="ECO:0000313" key="2">
    <source>
        <dbReference type="Proteomes" id="UP001054945"/>
    </source>
</evidence>
<protein>
    <submittedName>
        <fullName evidence="1">Uncharacterized protein</fullName>
    </submittedName>
</protein>
<accession>A0AAV4QAT3</accession>
<dbReference type="AlphaFoldDB" id="A0AAV4QAT3"/>
<keyword evidence="2" id="KW-1185">Reference proteome</keyword>
<organism evidence="1 2">
    <name type="scientific">Caerostris extrusa</name>
    <name type="common">Bark spider</name>
    <name type="synonym">Caerostris bankana</name>
    <dbReference type="NCBI Taxonomy" id="172846"/>
    <lineage>
        <taxon>Eukaryota</taxon>
        <taxon>Metazoa</taxon>
        <taxon>Ecdysozoa</taxon>
        <taxon>Arthropoda</taxon>
        <taxon>Chelicerata</taxon>
        <taxon>Arachnida</taxon>
        <taxon>Araneae</taxon>
        <taxon>Araneomorphae</taxon>
        <taxon>Entelegynae</taxon>
        <taxon>Araneoidea</taxon>
        <taxon>Araneidae</taxon>
        <taxon>Caerostris</taxon>
    </lineage>
</organism>
<reference evidence="1 2" key="1">
    <citation type="submission" date="2021-06" db="EMBL/GenBank/DDBJ databases">
        <title>Caerostris extrusa draft genome.</title>
        <authorList>
            <person name="Kono N."/>
            <person name="Arakawa K."/>
        </authorList>
    </citation>
    <scope>NUCLEOTIDE SEQUENCE [LARGE SCALE GENOMIC DNA]</scope>
</reference>
<gene>
    <name evidence="1" type="ORF">CEXT_41141</name>
</gene>
<comment type="caution">
    <text evidence="1">The sequence shown here is derived from an EMBL/GenBank/DDBJ whole genome shotgun (WGS) entry which is preliminary data.</text>
</comment>
<proteinExistence type="predicted"/>
<evidence type="ECO:0000313" key="1">
    <source>
        <dbReference type="EMBL" id="GIY06220.1"/>
    </source>
</evidence>
<sequence>MADHEQKTKILLNRRHCMQMLEIKTIPTSCYFTCFPLGRKIRFCVYPLVTRQLLDPNRLFWRRARDQARNPGSARPFFLRVGHKSDVPKKNFGSGLRPWLTFFFEVRVDVFVFAFFYQYRNVV</sequence>
<name>A0AAV4QAT3_CAEEX</name>